<keyword evidence="5" id="KW-1185">Reference proteome</keyword>
<sequence>MARYRRDEYEDWDEYEEDGDDQEYEEGGEVEYEEPHQPTQEELEYLELRQKLKETIRKKMKKELGTANGNSRDKINGLRKDNYGSFFGPSQPIIAARVIQESKSLLENPDLASRISHKPNHPNNKSSGSDHVKSKPRDNYLPRVTNGLKKKVEILKNTRDYSFLLSDDAEVPAPSKSLPPRNVSVPKTDARPAQQLPRSSKQVMNDRGRPPPPSNGQRKPMPSSSSQHKSKPLPERMPPRIPPSSSKPSIDSRRPIGSNNGSGPGRPVGPKGGVPPRSSVPTSNGRGTPTVARNSTSGSGAHRPAAPSPAQPAPRRPMSSQLSQSGVHKSGPPRGQPSSNLRKLAPVQREYRESSKPKVMPRHALPSSRDQVKRPPPKPAPRHISADERPKVKPKRRPYDEGSDDENPINMIRRMFGYNPDKFQDDDDDDSDMEAGFHDIEREEKRSEKLARQEDEEQLRLIEEEERRERMRMAKKRKLSH</sequence>
<evidence type="ECO:0008006" key="6">
    <source>
        <dbReference type="Google" id="ProtNLM"/>
    </source>
</evidence>
<feature type="compositionally biased region" description="Basic and acidic residues" evidence="3">
    <location>
        <begin position="71"/>
        <end position="81"/>
    </location>
</feature>
<reference evidence="5" key="1">
    <citation type="journal article" date="2024" name="IScience">
        <title>Strigolactones Initiate the Formation of Haustorium-like Structures in Castilleja.</title>
        <authorList>
            <person name="Buerger M."/>
            <person name="Peterson D."/>
            <person name="Chory J."/>
        </authorList>
    </citation>
    <scope>NUCLEOTIDE SEQUENCE [LARGE SCALE GENOMIC DNA]</scope>
</reference>
<organism evidence="4 5">
    <name type="scientific">Castilleja foliolosa</name>
    <dbReference type="NCBI Taxonomy" id="1961234"/>
    <lineage>
        <taxon>Eukaryota</taxon>
        <taxon>Viridiplantae</taxon>
        <taxon>Streptophyta</taxon>
        <taxon>Embryophyta</taxon>
        <taxon>Tracheophyta</taxon>
        <taxon>Spermatophyta</taxon>
        <taxon>Magnoliopsida</taxon>
        <taxon>eudicotyledons</taxon>
        <taxon>Gunneridae</taxon>
        <taxon>Pentapetalae</taxon>
        <taxon>asterids</taxon>
        <taxon>lamiids</taxon>
        <taxon>Lamiales</taxon>
        <taxon>Orobanchaceae</taxon>
        <taxon>Pedicularideae</taxon>
        <taxon>Castillejinae</taxon>
        <taxon>Castilleja</taxon>
    </lineage>
</organism>
<dbReference type="Pfam" id="PF08243">
    <property type="entry name" value="SPT2"/>
    <property type="match status" value="1"/>
</dbReference>
<gene>
    <name evidence="4" type="ORF">CASFOL_015344</name>
</gene>
<dbReference type="InterPro" id="IPR013256">
    <property type="entry name" value="Chromatin_SPT2"/>
</dbReference>
<dbReference type="PANTHER" id="PTHR22691">
    <property type="entry name" value="YEAST SPT2-RELATED"/>
    <property type="match status" value="1"/>
</dbReference>
<dbReference type="SMART" id="SM00784">
    <property type="entry name" value="SPT2"/>
    <property type="match status" value="1"/>
</dbReference>
<feature type="compositionally biased region" description="Basic and acidic residues" evidence="3">
    <location>
        <begin position="435"/>
        <end position="472"/>
    </location>
</feature>
<evidence type="ECO:0000313" key="4">
    <source>
        <dbReference type="EMBL" id="KAL3640376.1"/>
    </source>
</evidence>
<feature type="region of interest" description="Disordered" evidence="3">
    <location>
        <begin position="60"/>
        <end position="81"/>
    </location>
</feature>
<feature type="region of interest" description="Disordered" evidence="3">
    <location>
        <begin position="1"/>
        <end position="41"/>
    </location>
</feature>
<evidence type="ECO:0000313" key="5">
    <source>
        <dbReference type="Proteomes" id="UP001632038"/>
    </source>
</evidence>
<feature type="compositionally biased region" description="Pro residues" evidence="3">
    <location>
        <begin position="306"/>
        <end position="315"/>
    </location>
</feature>
<feature type="compositionally biased region" description="Gly residues" evidence="3">
    <location>
        <begin position="260"/>
        <end position="272"/>
    </location>
</feature>
<evidence type="ECO:0000256" key="3">
    <source>
        <dbReference type="SAM" id="MobiDB-lite"/>
    </source>
</evidence>
<evidence type="ECO:0000256" key="2">
    <source>
        <dbReference type="ARBA" id="ARBA00023054"/>
    </source>
</evidence>
<accession>A0ABD3DHF1</accession>
<dbReference type="EMBL" id="JAVIJP010000017">
    <property type="protein sequence ID" value="KAL3640376.1"/>
    <property type="molecule type" value="Genomic_DNA"/>
</dbReference>
<feature type="compositionally biased region" description="Acidic residues" evidence="3">
    <location>
        <begin position="424"/>
        <end position="433"/>
    </location>
</feature>
<protein>
    <recommendedName>
        <fullName evidence="6">Protein SPT2 homolog</fullName>
    </recommendedName>
</protein>
<name>A0ABD3DHF1_9LAMI</name>
<feature type="compositionally biased region" description="Acidic residues" evidence="3">
    <location>
        <begin position="9"/>
        <end position="32"/>
    </location>
</feature>
<dbReference type="Proteomes" id="UP001632038">
    <property type="component" value="Unassembled WGS sequence"/>
</dbReference>
<comment type="similarity">
    <text evidence="1">Belongs to the SPT2 family.</text>
</comment>
<feature type="region of interest" description="Disordered" evidence="3">
    <location>
        <begin position="109"/>
        <end position="150"/>
    </location>
</feature>
<feature type="region of interest" description="Disordered" evidence="3">
    <location>
        <begin position="169"/>
        <end position="481"/>
    </location>
</feature>
<dbReference type="PANTHER" id="PTHR22691:SF8">
    <property type="entry name" value="PROTEIN SPT2 HOMOLOG"/>
    <property type="match status" value="1"/>
</dbReference>
<proteinExistence type="inferred from homology"/>
<dbReference type="AlphaFoldDB" id="A0ABD3DHF1"/>
<feature type="compositionally biased region" description="Polar residues" evidence="3">
    <location>
        <begin position="282"/>
        <end position="299"/>
    </location>
</feature>
<feature type="compositionally biased region" description="Basic and acidic residues" evidence="3">
    <location>
        <begin position="128"/>
        <end position="140"/>
    </location>
</feature>
<keyword evidence="2" id="KW-0175">Coiled coil</keyword>
<evidence type="ECO:0000256" key="1">
    <source>
        <dbReference type="ARBA" id="ARBA00006461"/>
    </source>
</evidence>
<comment type="caution">
    <text evidence="4">The sequence shown here is derived from an EMBL/GenBank/DDBJ whole genome shotgun (WGS) entry which is preliminary data.</text>
</comment>